<dbReference type="InterPro" id="IPR002645">
    <property type="entry name" value="STAS_dom"/>
</dbReference>
<dbReference type="SUPFAM" id="SSF52091">
    <property type="entry name" value="SpoIIaa-like"/>
    <property type="match status" value="1"/>
</dbReference>
<keyword evidence="3" id="KW-1185">Reference proteome</keyword>
<dbReference type="CDD" id="cd07043">
    <property type="entry name" value="STAS_anti-anti-sigma_factors"/>
    <property type="match status" value="1"/>
</dbReference>
<dbReference type="Gene3D" id="3.30.750.24">
    <property type="entry name" value="STAS domain"/>
    <property type="match status" value="1"/>
</dbReference>
<dbReference type="PANTHER" id="PTHR33495:SF13">
    <property type="entry name" value="ANTI-SIGMA-F FACTOR ANTAGONIST RSFB"/>
    <property type="match status" value="1"/>
</dbReference>
<accession>A0A2W2HJB6</accession>
<evidence type="ECO:0000313" key="2">
    <source>
        <dbReference type="EMBL" id="PZG50490.1"/>
    </source>
</evidence>
<gene>
    <name evidence="2" type="ORF">C1I98_10320</name>
</gene>
<name>A0A2W2HJB6_9ACTN</name>
<evidence type="ECO:0000313" key="3">
    <source>
        <dbReference type="Proteomes" id="UP000248544"/>
    </source>
</evidence>
<protein>
    <recommendedName>
        <fullName evidence="1">STAS domain-containing protein</fullName>
    </recommendedName>
</protein>
<dbReference type="InterPro" id="IPR036513">
    <property type="entry name" value="STAS_dom_sf"/>
</dbReference>
<feature type="domain" description="STAS" evidence="1">
    <location>
        <begin position="32"/>
        <end position="121"/>
    </location>
</feature>
<dbReference type="GO" id="GO:0043856">
    <property type="term" value="F:anti-sigma factor antagonist activity"/>
    <property type="evidence" value="ECO:0007669"/>
    <property type="project" value="TreeGrafter"/>
</dbReference>
<organism evidence="2 3">
    <name type="scientific">Spongiactinospora gelatinilytica</name>
    <dbReference type="NCBI Taxonomy" id="2666298"/>
    <lineage>
        <taxon>Bacteria</taxon>
        <taxon>Bacillati</taxon>
        <taxon>Actinomycetota</taxon>
        <taxon>Actinomycetes</taxon>
        <taxon>Streptosporangiales</taxon>
        <taxon>Streptosporangiaceae</taxon>
        <taxon>Spongiactinospora</taxon>
    </lineage>
</organism>
<dbReference type="EMBL" id="POUA01000058">
    <property type="protein sequence ID" value="PZG50490.1"/>
    <property type="molecule type" value="Genomic_DNA"/>
</dbReference>
<comment type="caution">
    <text evidence="2">The sequence shown here is derived from an EMBL/GenBank/DDBJ whole genome shotgun (WGS) entry which is preliminary data.</text>
</comment>
<proteinExistence type="predicted"/>
<dbReference type="Proteomes" id="UP000248544">
    <property type="component" value="Unassembled WGS sequence"/>
</dbReference>
<reference evidence="2 3" key="1">
    <citation type="submission" date="2018-01" db="EMBL/GenBank/DDBJ databases">
        <title>Draft genome sequence of Sphaerisporangium sp. 7K107.</title>
        <authorList>
            <person name="Sahin N."/>
            <person name="Saygin H."/>
            <person name="Ay H."/>
        </authorList>
    </citation>
    <scope>NUCLEOTIDE SEQUENCE [LARGE SCALE GENOMIC DNA]</scope>
    <source>
        <strain evidence="2 3">7K107</strain>
    </source>
</reference>
<dbReference type="PANTHER" id="PTHR33495">
    <property type="entry name" value="ANTI-SIGMA FACTOR ANTAGONIST TM_1081-RELATED-RELATED"/>
    <property type="match status" value="1"/>
</dbReference>
<sequence>MTEHPSDHAPRRMYGGPFLTVRLDHRDTIRSVLAVDGELDVATAPLLVSAMSKVATGGRRHLTVETGGLVFCDVAGARGLLAGQQRLADRGLTMELANVPGTVRRTLDLTGLLNSFRLVPD</sequence>
<dbReference type="PROSITE" id="PS50801">
    <property type="entry name" value="STAS"/>
    <property type="match status" value="1"/>
</dbReference>
<dbReference type="RefSeq" id="WP_111166942.1">
    <property type="nucleotide sequence ID" value="NZ_POUA01000058.1"/>
</dbReference>
<dbReference type="Pfam" id="PF01740">
    <property type="entry name" value="STAS"/>
    <property type="match status" value="1"/>
</dbReference>
<evidence type="ECO:0000259" key="1">
    <source>
        <dbReference type="PROSITE" id="PS50801"/>
    </source>
</evidence>
<dbReference type="AlphaFoldDB" id="A0A2W2HJB6"/>